<sequence>MKTQNVPMEVFVRERVEYVTDQRLREEILNLPSDTAIQKEMEAWAQAYGEQRVATLRDWKDFADQSIVSPITRTKLKAALQQAAEEAERERRAAAAPVVLDERVYRLVLSATWDLRGVGPLCGAAWDEGGGCRFQQASDIVE</sequence>
<evidence type="ECO:0000313" key="3">
    <source>
        <dbReference type="Proteomes" id="UP000283634"/>
    </source>
</evidence>
<dbReference type="Pfam" id="PF24466">
    <property type="entry name" value="DUF7578"/>
    <property type="match status" value="1"/>
</dbReference>
<keyword evidence="3" id="KW-1185">Reference proteome</keyword>
<dbReference type="InterPro" id="IPR056000">
    <property type="entry name" value="DUF7578"/>
</dbReference>
<dbReference type="GeneID" id="40333656"/>
<feature type="domain" description="DUF7578" evidence="1">
    <location>
        <begin position="3"/>
        <end position="40"/>
    </location>
</feature>
<proteinExistence type="predicted"/>
<dbReference type="EMBL" id="MKGL01000670">
    <property type="protein sequence ID" value="RNE96571.1"/>
    <property type="molecule type" value="Genomic_DNA"/>
</dbReference>
<name>A0A3R7R5Z8_TRYRA</name>
<evidence type="ECO:0000259" key="1">
    <source>
        <dbReference type="Pfam" id="PF24466"/>
    </source>
</evidence>
<evidence type="ECO:0000313" key="2">
    <source>
        <dbReference type="EMBL" id="RNE96571.1"/>
    </source>
</evidence>
<comment type="caution">
    <text evidence="2">The sequence shown here is derived from an EMBL/GenBank/DDBJ whole genome shotgun (WGS) entry which is preliminary data.</text>
</comment>
<dbReference type="AlphaFoldDB" id="A0A3R7R5Z8"/>
<accession>A0A3R7R5Z8</accession>
<protein>
    <recommendedName>
        <fullName evidence="1">DUF7578 domain-containing protein</fullName>
    </recommendedName>
</protein>
<gene>
    <name evidence="2" type="ORF">TraAM80_09723</name>
</gene>
<organism evidence="2 3">
    <name type="scientific">Trypanosoma rangeli</name>
    <dbReference type="NCBI Taxonomy" id="5698"/>
    <lineage>
        <taxon>Eukaryota</taxon>
        <taxon>Discoba</taxon>
        <taxon>Euglenozoa</taxon>
        <taxon>Kinetoplastea</taxon>
        <taxon>Metakinetoplastina</taxon>
        <taxon>Trypanosomatida</taxon>
        <taxon>Trypanosomatidae</taxon>
        <taxon>Trypanosoma</taxon>
        <taxon>Herpetosoma</taxon>
    </lineage>
</organism>
<reference evidence="2 3" key="1">
    <citation type="journal article" date="2018" name="BMC Genomics">
        <title>Genomic comparison of Trypanosoma conorhini and Trypanosoma rangeli to Trypanosoma cruzi strains of high and low virulence.</title>
        <authorList>
            <person name="Bradwell K.R."/>
            <person name="Koparde V.N."/>
            <person name="Matveyev A.V."/>
            <person name="Serrano M.G."/>
            <person name="Alves J.M."/>
            <person name="Parikh H."/>
            <person name="Huang B."/>
            <person name="Lee V."/>
            <person name="Espinosa-Alvarez O."/>
            <person name="Ortiz P.A."/>
            <person name="Costa-Martins A.G."/>
            <person name="Teixeira M.M."/>
            <person name="Buck G.A."/>
        </authorList>
    </citation>
    <scope>NUCLEOTIDE SEQUENCE [LARGE SCALE GENOMIC DNA]</scope>
    <source>
        <strain evidence="2 3">AM80</strain>
    </source>
</reference>
<dbReference type="RefSeq" id="XP_029233736.1">
    <property type="nucleotide sequence ID" value="XM_029386391.1"/>
</dbReference>
<dbReference type="Proteomes" id="UP000283634">
    <property type="component" value="Unassembled WGS sequence"/>
</dbReference>